<keyword evidence="5" id="KW-0804">Transcription</keyword>
<feature type="domain" description="RNA polymerase sigma-70 region 4" evidence="7">
    <location>
        <begin position="126"/>
        <end position="174"/>
    </location>
</feature>
<dbReference type="GO" id="GO:0016987">
    <property type="term" value="F:sigma factor activity"/>
    <property type="evidence" value="ECO:0007669"/>
    <property type="project" value="UniProtKB-KW"/>
</dbReference>
<feature type="domain" description="RNA polymerase sigma-70 region 2" evidence="6">
    <location>
        <begin position="30"/>
        <end position="96"/>
    </location>
</feature>
<accession>A0A1C4C0X6</accession>
<dbReference type="NCBIfam" id="TIGR02937">
    <property type="entry name" value="sigma70-ECF"/>
    <property type="match status" value="1"/>
</dbReference>
<dbReference type="RefSeq" id="WP_090134651.1">
    <property type="nucleotide sequence ID" value="NZ_FMBC01000009.1"/>
</dbReference>
<dbReference type="EMBL" id="FMBC01000009">
    <property type="protein sequence ID" value="SCC12797.1"/>
    <property type="molecule type" value="Genomic_DNA"/>
</dbReference>
<keyword evidence="2" id="KW-0805">Transcription regulation</keyword>
<reference evidence="9" key="1">
    <citation type="submission" date="2016-08" db="EMBL/GenBank/DDBJ databases">
        <authorList>
            <person name="Varghese N."/>
            <person name="Submissions Spin"/>
        </authorList>
    </citation>
    <scope>NUCLEOTIDE SEQUENCE [LARGE SCALE GENOMIC DNA]</scope>
    <source>
        <strain evidence="9">REICA_142</strain>
    </source>
</reference>
<sequence length="183" mass="20764">MQKSEATRDEWPRLMALAQAGDQQAYTRLLKALVPVIRTLARKQITDEILVDDVIQDVLLTVHRVRHTYDPSAPFLPWLMAIAHARTVDALRKRGRHWQREVDSEDASLLIASSEPSQAPEELSALLNQLPDRQRQVIEHVHLRELSLAETATHNNLTVAAVKSLLHRALNNLRRLGAHHGRS</sequence>
<dbReference type="InterPro" id="IPR013325">
    <property type="entry name" value="RNA_pol_sigma_r2"/>
</dbReference>
<dbReference type="Gene3D" id="1.10.1740.10">
    <property type="match status" value="1"/>
</dbReference>
<dbReference type="SUPFAM" id="SSF88659">
    <property type="entry name" value="Sigma3 and sigma4 domains of RNA polymerase sigma factors"/>
    <property type="match status" value="1"/>
</dbReference>
<dbReference type="OrthoDB" id="7041663at2"/>
<gene>
    <name evidence="8" type="ORF">GA0061070_1009105</name>
</gene>
<keyword evidence="9" id="KW-1185">Reference proteome</keyword>
<dbReference type="InterPro" id="IPR007630">
    <property type="entry name" value="RNA_pol_sigma70_r4"/>
</dbReference>
<evidence type="ECO:0000259" key="6">
    <source>
        <dbReference type="Pfam" id="PF04542"/>
    </source>
</evidence>
<evidence type="ECO:0000256" key="2">
    <source>
        <dbReference type="ARBA" id="ARBA00023015"/>
    </source>
</evidence>
<organism evidence="8 9">
    <name type="scientific">Kosakonia oryziphila</name>
    <dbReference type="NCBI Taxonomy" id="1005667"/>
    <lineage>
        <taxon>Bacteria</taxon>
        <taxon>Pseudomonadati</taxon>
        <taxon>Pseudomonadota</taxon>
        <taxon>Gammaproteobacteria</taxon>
        <taxon>Enterobacterales</taxon>
        <taxon>Enterobacteriaceae</taxon>
        <taxon>Kosakonia</taxon>
    </lineage>
</organism>
<keyword evidence="3" id="KW-0731">Sigma factor</keyword>
<dbReference type="InterPro" id="IPR013324">
    <property type="entry name" value="RNA_pol_sigma_r3/r4-like"/>
</dbReference>
<dbReference type="PANTHER" id="PTHR43133">
    <property type="entry name" value="RNA POLYMERASE ECF-TYPE SIGMA FACTO"/>
    <property type="match status" value="1"/>
</dbReference>
<dbReference type="InterPro" id="IPR007627">
    <property type="entry name" value="RNA_pol_sigma70_r2"/>
</dbReference>
<dbReference type="Pfam" id="PF04542">
    <property type="entry name" value="Sigma70_r2"/>
    <property type="match status" value="1"/>
</dbReference>
<proteinExistence type="inferred from homology"/>
<dbReference type="InterPro" id="IPR014284">
    <property type="entry name" value="RNA_pol_sigma-70_dom"/>
</dbReference>
<comment type="similarity">
    <text evidence="1">Belongs to the sigma-70 factor family. ECF subfamily.</text>
</comment>
<evidence type="ECO:0000259" key="7">
    <source>
        <dbReference type="Pfam" id="PF04545"/>
    </source>
</evidence>
<keyword evidence="4" id="KW-0238">DNA-binding</keyword>
<evidence type="ECO:0000256" key="5">
    <source>
        <dbReference type="ARBA" id="ARBA00023163"/>
    </source>
</evidence>
<dbReference type="SUPFAM" id="SSF88946">
    <property type="entry name" value="Sigma2 domain of RNA polymerase sigma factors"/>
    <property type="match status" value="1"/>
</dbReference>
<evidence type="ECO:0000256" key="1">
    <source>
        <dbReference type="ARBA" id="ARBA00010641"/>
    </source>
</evidence>
<dbReference type="GO" id="GO:0006352">
    <property type="term" value="P:DNA-templated transcription initiation"/>
    <property type="evidence" value="ECO:0007669"/>
    <property type="project" value="InterPro"/>
</dbReference>
<protein>
    <submittedName>
        <fullName evidence="8">RNA polymerase sigma-70 factor, ECF subfamily</fullName>
    </submittedName>
</protein>
<dbReference type="Gene3D" id="1.10.10.10">
    <property type="entry name" value="Winged helix-like DNA-binding domain superfamily/Winged helix DNA-binding domain"/>
    <property type="match status" value="1"/>
</dbReference>
<evidence type="ECO:0000256" key="4">
    <source>
        <dbReference type="ARBA" id="ARBA00023125"/>
    </source>
</evidence>
<dbReference type="CDD" id="cd06171">
    <property type="entry name" value="Sigma70_r4"/>
    <property type="match status" value="1"/>
</dbReference>
<dbReference type="AlphaFoldDB" id="A0A1C4C0X6"/>
<dbReference type="InterPro" id="IPR039425">
    <property type="entry name" value="RNA_pol_sigma-70-like"/>
</dbReference>
<dbReference type="Proteomes" id="UP000198515">
    <property type="component" value="Unassembled WGS sequence"/>
</dbReference>
<evidence type="ECO:0000313" key="9">
    <source>
        <dbReference type="Proteomes" id="UP000198515"/>
    </source>
</evidence>
<dbReference type="Pfam" id="PF04545">
    <property type="entry name" value="Sigma70_r4"/>
    <property type="match status" value="1"/>
</dbReference>
<evidence type="ECO:0000313" key="8">
    <source>
        <dbReference type="EMBL" id="SCC12797.1"/>
    </source>
</evidence>
<name>A0A1C4C0X6_9ENTR</name>
<evidence type="ECO:0000256" key="3">
    <source>
        <dbReference type="ARBA" id="ARBA00023082"/>
    </source>
</evidence>
<dbReference type="InterPro" id="IPR036388">
    <property type="entry name" value="WH-like_DNA-bd_sf"/>
</dbReference>
<dbReference type="GO" id="GO:0003677">
    <property type="term" value="F:DNA binding"/>
    <property type="evidence" value="ECO:0007669"/>
    <property type="project" value="UniProtKB-KW"/>
</dbReference>
<dbReference type="PANTHER" id="PTHR43133:SF58">
    <property type="entry name" value="ECF RNA POLYMERASE SIGMA FACTOR SIGD"/>
    <property type="match status" value="1"/>
</dbReference>